<dbReference type="EMBL" id="MN740419">
    <property type="protein sequence ID" value="QHU05798.1"/>
    <property type="molecule type" value="Genomic_DNA"/>
</dbReference>
<feature type="compositionally biased region" description="Basic residues" evidence="1">
    <location>
        <begin position="90"/>
        <end position="116"/>
    </location>
</feature>
<reference evidence="2" key="1">
    <citation type="journal article" date="2020" name="Nature">
        <title>Giant virus diversity and host interactions through global metagenomics.</title>
        <authorList>
            <person name="Schulz F."/>
            <person name="Roux S."/>
            <person name="Paez-Espino D."/>
            <person name="Jungbluth S."/>
            <person name="Walsh D.A."/>
            <person name="Denef V.J."/>
            <person name="McMahon K.D."/>
            <person name="Konstantinidis K.T."/>
            <person name="Eloe-Fadrosh E.A."/>
            <person name="Kyrpides N.C."/>
            <person name="Woyke T."/>
        </authorList>
    </citation>
    <scope>NUCLEOTIDE SEQUENCE</scope>
    <source>
        <strain evidence="2">GVMAG-M-3300027736-24</strain>
    </source>
</reference>
<feature type="region of interest" description="Disordered" evidence="1">
    <location>
        <begin position="58"/>
        <end position="116"/>
    </location>
</feature>
<evidence type="ECO:0000256" key="1">
    <source>
        <dbReference type="SAM" id="MobiDB-lite"/>
    </source>
</evidence>
<accession>A0A6C0JPJ1</accession>
<organism evidence="2">
    <name type="scientific">viral metagenome</name>
    <dbReference type="NCBI Taxonomy" id="1070528"/>
    <lineage>
        <taxon>unclassified sequences</taxon>
        <taxon>metagenomes</taxon>
        <taxon>organismal metagenomes</taxon>
    </lineage>
</organism>
<proteinExistence type="predicted"/>
<protein>
    <submittedName>
        <fullName evidence="2">Uncharacterized protein</fullName>
    </submittedName>
</protein>
<feature type="compositionally biased region" description="Polar residues" evidence="1">
    <location>
        <begin position="58"/>
        <end position="67"/>
    </location>
</feature>
<sequence length="116" mass="13129">MIIYMNTRKVRMTKRKMNKRKSRYSGGDNAANALLGQTAEELLNAGVSQADIDNTALYTQSTNSTGTPRYKPVTATPEPSAQENIASVGGRRRRKSRGNRRSKSRQQSRRKQSRRR</sequence>
<evidence type="ECO:0000313" key="2">
    <source>
        <dbReference type="EMBL" id="QHU05798.1"/>
    </source>
</evidence>
<dbReference type="AlphaFoldDB" id="A0A6C0JPJ1"/>
<name>A0A6C0JPJ1_9ZZZZ</name>